<name>A0A6C0KS63_9ZZZZ</name>
<sequence>MILKLSIFGLVLVLIAVIAIQYYKAKETFDDLNACAGIPDTTLINDVPLNCAQELFLLAGCTTNGKDYPADLTSEWYTAKQRLPMTIAKYKEAVNALKNSPTMQSDPKFKIGCYGSVDAAPSVSIPKLTGACMGLSRNMPVEEVPLPCMQQVWKENMGCSENSIAYPMDKTHILYTNPAAKTLGSTIDAANFIKKDEKYQSDPSFRKTCYESPANGASTAPVAPAVAAAAPAVAASVLAPAASPQFNEVKPEVSVSDTGYVAMQAKQKSDLLSNIQKIVRNELLANRMTEPTIPTKKRDEYDNTVDDSHCTAQGSEFKKATPKRMSKGCPDNSDPYDDSDQPKDSVPKPYKSHMPDMSKYIKKDSIPCWGCSLDY</sequence>
<dbReference type="AlphaFoldDB" id="A0A6C0KS63"/>
<reference evidence="2" key="1">
    <citation type="journal article" date="2020" name="Nature">
        <title>Giant virus diversity and host interactions through global metagenomics.</title>
        <authorList>
            <person name="Schulz F."/>
            <person name="Roux S."/>
            <person name="Paez-Espino D."/>
            <person name="Jungbluth S."/>
            <person name="Walsh D.A."/>
            <person name="Denef V.J."/>
            <person name="McMahon K.D."/>
            <person name="Konstantinidis K.T."/>
            <person name="Eloe-Fadrosh E.A."/>
            <person name="Kyrpides N.C."/>
            <person name="Woyke T."/>
        </authorList>
    </citation>
    <scope>NUCLEOTIDE SEQUENCE</scope>
    <source>
        <strain evidence="2">GVMAG-S-3300013093-109</strain>
    </source>
</reference>
<feature type="compositionally biased region" description="Basic and acidic residues" evidence="1">
    <location>
        <begin position="296"/>
        <end position="309"/>
    </location>
</feature>
<proteinExistence type="predicted"/>
<evidence type="ECO:0000256" key="1">
    <source>
        <dbReference type="SAM" id="MobiDB-lite"/>
    </source>
</evidence>
<organism evidence="2">
    <name type="scientific">viral metagenome</name>
    <dbReference type="NCBI Taxonomy" id="1070528"/>
    <lineage>
        <taxon>unclassified sequences</taxon>
        <taxon>metagenomes</taxon>
        <taxon>organismal metagenomes</taxon>
    </lineage>
</organism>
<accession>A0A6C0KS63</accession>
<protein>
    <submittedName>
        <fullName evidence="2">Uncharacterized protein</fullName>
    </submittedName>
</protein>
<feature type="region of interest" description="Disordered" evidence="1">
    <location>
        <begin position="289"/>
        <end position="356"/>
    </location>
</feature>
<dbReference type="EMBL" id="MN740968">
    <property type="protein sequence ID" value="QHU20439.1"/>
    <property type="molecule type" value="Genomic_DNA"/>
</dbReference>
<evidence type="ECO:0000313" key="2">
    <source>
        <dbReference type="EMBL" id="QHU20439.1"/>
    </source>
</evidence>